<proteinExistence type="predicted"/>
<dbReference type="RefSeq" id="WP_182894889.1">
    <property type="nucleotide sequence ID" value="NZ_JACGZW010000012.1"/>
</dbReference>
<dbReference type="EMBL" id="JACGZW010000012">
    <property type="protein sequence ID" value="MBB1158131.1"/>
    <property type="molecule type" value="Genomic_DNA"/>
</dbReference>
<protein>
    <submittedName>
        <fullName evidence="2">5'-methylthioadenosine/S-adenosylhomocysteine nucleosidase</fullName>
    </submittedName>
</protein>
<dbReference type="GO" id="GO:0019284">
    <property type="term" value="P:L-methionine salvage from S-adenosylmethionine"/>
    <property type="evidence" value="ECO:0007669"/>
    <property type="project" value="TreeGrafter"/>
</dbReference>
<dbReference type="AlphaFoldDB" id="A0A7W3W3C2"/>
<evidence type="ECO:0000313" key="3">
    <source>
        <dbReference type="Proteomes" id="UP000526734"/>
    </source>
</evidence>
<name>A0A7W3W3C2_9PSEU</name>
<dbReference type="GO" id="GO:0008782">
    <property type="term" value="F:adenosylhomocysteine nucleosidase activity"/>
    <property type="evidence" value="ECO:0007669"/>
    <property type="project" value="TreeGrafter"/>
</dbReference>
<gene>
    <name evidence="2" type="ORF">H4281_33720</name>
</gene>
<dbReference type="Proteomes" id="UP000526734">
    <property type="component" value="Unassembled WGS sequence"/>
</dbReference>
<dbReference type="CDD" id="cd09008">
    <property type="entry name" value="MTAN"/>
    <property type="match status" value="1"/>
</dbReference>
<dbReference type="GO" id="GO:0008930">
    <property type="term" value="F:methylthioadenosine nucleosidase activity"/>
    <property type="evidence" value="ECO:0007669"/>
    <property type="project" value="TreeGrafter"/>
</dbReference>
<dbReference type="Pfam" id="PF01048">
    <property type="entry name" value="PNP_UDP_1"/>
    <property type="match status" value="1"/>
</dbReference>
<dbReference type="PANTHER" id="PTHR46832">
    <property type="entry name" value="5'-METHYLTHIOADENOSINE/S-ADENOSYLHOMOCYSTEINE NUCLEOSIDASE"/>
    <property type="match status" value="1"/>
</dbReference>
<evidence type="ECO:0000313" key="2">
    <source>
        <dbReference type="EMBL" id="MBB1158131.1"/>
    </source>
</evidence>
<dbReference type="GO" id="GO:0009116">
    <property type="term" value="P:nucleoside metabolic process"/>
    <property type="evidence" value="ECO:0007669"/>
    <property type="project" value="InterPro"/>
</dbReference>
<dbReference type="GO" id="GO:0005829">
    <property type="term" value="C:cytosol"/>
    <property type="evidence" value="ECO:0007669"/>
    <property type="project" value="TreeGrafter"/>
</dbReference>
<comment type="caution">
    <text evidence="2">The sequence shown here is derived from an EMBL/GenBank/DDBJ whole genome shotgun (WGS) entry which is preliminary data.</text>
</comment>
<organism evidence="2 3">
    <name type="scientific">Amycolatopsis dendrobii</name>
    <dbReference type="NCBI Taxonomy" id="2760662"/>
    <lineage>
        <taxon>Bacteria</taxon>
        <taxon>Bacillati</taxon>
        <taxon>Actinomycetota</taxon>
        <taxon>Actinomycetes</taxon>
        <taxon>Pseudonocardiales</taxon>
        <taxon>Pseudonocardiaceae</taxon>
        <taxon>Amycolatopsis</taxon>
    </lineage>
</organism>
<dbReference type="InterPro" id="IPR035994">
    <property type="entry name" value="Nucleoside_phosphorylase_sf"/>
</dbReference>
<evidence type="ECO:0000259" key="1">
    <source>
        <dbReference type="Pfam" id="PF01048"/>
    </source>
</evidence>
<feature type="domain" description="Nucleoside phosphorylase" evidence="1">
    <location>
        <begin position="6"/>
        <end position="237"/>
    </location>
</feature>
<dbReference type="PANTHER" id="PTHR46832:SF1">
    <property type="entry name" value="5'-METHYLTHIOADENOSINE_S-ADENOSYLHOMOCYSTEINE NUCLEOSIDASE"/>
    <property type="match status" value="1"/>
</dbReference>
<accession>A0A7W3W3C2</accession>
<dbReference type="SUPFAM" id="SSF53167">
    <property type="entry name" value="Purine and uridine phosphorylases"/>
    <property type="match status" value="1"/>
</dbReference>
<keyword evidence="3" id="KW-1185">Reference proteome</keyword>
<sequence>MTGQPVVMLTALNSEYQAVSSRLDNLRTVQHERGTRFEVGTVRGTSFEVALGLTGKGNHSAGVLAERAIALFCPAALMFVGVAGALWGTPLGDVVCATHVYAYQGGTSEDDGLKARPRMWETAHEVSQIAQHVARAGEWKQGMPADTSVHFGLIAAGEIVKNSTISAEARWIRDHFNDALAIEMEAAGVAQAGHLNGAPVAIVRGISDQADGTKNSAEDQDWQPRAAAHAAAFATHLAVELLKEGGQTVMRNRGSSDGNIVHNRGAGTIGMQAGTISGSTVVQNFSSGSGESPDFAAELSGLRRDLEREHSLGRIDDDTYEAACSELDVADKAFASDTPEGRKTFVLALKRFGGLIADLAGLAAKLTAVVAAAKGLL</sequence>
<dbReference type="Gene3D" id="3.40.50.1580">
    <property type="entry name" value="Nucleoside phosphorylase domain"/>
    <property type="match status" value="1"/>
</dbReference>
<dbReference type="InterPro" id="IPR000845">
    <property type="entry name" value="Nucleoside_phosphorylase_d"/>
</dbReference>
<reference evidence="2 3" key="1">
    <citation type="submission" date="2020-08" db="EMBL/GenBank/DDBJ databases">
        <title>Amycolatopsis sp. nov. DR6-1 isolated from Dendrobium heterocarpum.</title>
        <authorList>
            <person name="Tedsree N."/>
            <person name="Kuncharoen N."/>
            <person name="Likhitwitayawuid K."/>
            <person name="Tanasupawat S."/>
        </authorList>
    </citation>
    <scope>NUCLEOTIDE SEQUENCE [LARGE SCALE GENOMIC DNA]</scope>
    <source>
        <strain evidence="2 3">DR6-1</strain>
    </source>
</reference>